<evidence type="ECO:0000313" key="2">
    <source>
        <dbReference type="EMBL" id="TGA96170.1"/>
    </source>
</evidence>
<dbReference type="Proteomes" id="UP000298347">
    <property type="component" value="Unassembled WGS sequence"/>
</dbReference>
<dbReference type="EMBL" id="SRJD01000029">
    <property type="protein sequence ID" value="TGA96170.1"/>
    <property type="molecule type" value="Genomic_DNA"/>
</dbReference>
<reference evidence="2 3" key="1">
    <citation type="journal article" date="2015" name="Int. J. Syst. Evol. Microbiol.">
        <title>Sporolactobacillus shoreae sp. nov. and Sporolactobacillus spathodeae sp. nov., two spore-forming lactic acid bacteria isolated from tree barks in Thailand.</title>
        <authorList>
            <person name="Thamacharoensuk T."/>
            <person name="Kitahara M."/>
            <person name="Ohkuma M."/>
            <person name="Thongchul N."/>
            <person name="Tanasupawat S."/>
        </authorList>
    </citation>
    <scope>NUCLEOTIDE SEQUENCE [LARGE SCALE GENOMIC DNA]</scope>
    <source>
        <strain evidence="2 3">BK92</strain>
    </source>
</reference>
<keyword evidence="3" id="KW-1185">Reference proteome</keyword>
<proteinExistence type="predicted"/>
<evidence type="ECO:0000313" key="3">
    <source>
        <dbReference type="Proteomes" id="UP000298347"/>
    </source>
</evidence>
<sequence length="100" mass="11228">MISGSLLLLYSLINLISGAAVWHKIKMKNVLAFYLAAHLLCGITGALMIGHLISEPYFIITLCLALVSRFLNGFFLFHHVHIMHHIMTATFFLVILLIGY</sequence>
<keyword evidence="1" id="KW-0812">Transmembrane</keyword>
<feature type="transmembrane region" description="Helical" evidence="1">
    <location>
        <begin position="31"/>
        <end position="50"/>
    </location>
</feature>
<organism evidence="2 3">
    <name type="scientific">Sporolactobacillus shoreae</name>
    <dbReference type="NCBI Taxonomy" id="1465501"/>
    <lineage>
        <taxon>Bacteria</taxon>
        <taxon>Bacillati</taxon>
        <taxon>Bacillota</taxon>
        <taxon>Bacilli</taxon>
        <taxon>Bacillales</taxon>
        <taxon>Sporolactobacillaceae</taxon>
        <taxon>Sporolactobacillus</taxon>
    </lineage>
</organism>
<keyword evidence="1" id="KW-1133">Transmembrane helix</keyword>
<gene>
    <name evidence="2" type="ORF">E4665_16355</name>
</gene>
<accession>A0A4Z0GHI1</accession>
<dbReference type="RefSeq" id="WP_135349873.1">
    <property type="nucleotide sequence ID" value="NZ_SRJD01000029.1"/>
</dbReference>
<name>A0A4Z0GHI1_9BACL</name>
<comment type="caution">
    <text evidence="2">The sequence shown here is derived from an EMBL/GenBank/DDBJ whole genome shotgun (WGS) entry which is preliminary data.</text>
</comment>
<evidence type="ECO:0000256" key="1">
    <source>
        <dbReference type="SAM" id="Phobius"/>
    </source>
</evidence>
<protein>
    <submittedName>
        <fullName evidence="2">Uncharacterized protein</fullName>
    </submittedName>
</protein>
<keyword evidence="1" id="KW-0472">Membrane</keyword>
<dbReference type="AlphaFoldDB" id="A0A4Z0GHI1"/>
<feature type="transmembrane region" description="Helical" evidence="1">
    <location>
        <begin position="82"/>
        <end position="99"/>
    </location>
</feature>
<feature type="transmembrane region" description="Helical" evidence="1">
    <location>
        <begin position="7"/>
        <end position="25"/>
    </location>
</feature>